<evidence type="ECO:0000313" key="5">
    <source>
        <dbReference type="Proteomes" id="UP000825002"/>
    </source>
</evidence>
<comment type="caution">
    <text evidence="4">The sequence shown here is derived from an EMBL/GenBank/DDBJ whole genome shotgun (WGS) entry which is preliminary data.</text>
</comment>
<dbReference type="InterPro" id="IPR031311">
    <property type="entry name" value="CHIT_BIND_RR_consensus"/>
</dbReference>
<keyword evidence="5" id="KW-1185">Reference proteome</keyword>
<sequence>MSVQQSSTTTMKTCLFIGAMLIVTLMSCLAEASKYESYATQEYPIHYSPYSFGYDVDDGYGNKNWRSEKSVHPHEVHGSYGYTDKNGIYREVYYVADKNGFRAHVKTNEPGTEAKDPAYVRMQASPVQASYHVPSYSPPAKVYSAYSAPTY</sequence>
<keyword evidence="1 2" id="KW-0193">Cuticle</keyword>
<organism evidence="4 5">
    <name type="scientific">Fragariocoptes setiger</name>
    <dbReference type="NCBI Taxonomy" id="1670756"/>
    <lineage>
        <taxon>Eukaryota</taxon>
        <taxon>Metazoa</taxon>
        <taxon>Ecdysozoa</taxon>
        <taxon>Arthropoda</taxon>
        <taxon>Chelicerata</taxon>
        <taxon>Arachnida</taxon>
        <taxon>Acari</taxon>
        <taxon>Acariformes</taxon>
        <taxon>Trombidiformes</taxon>
        <taxon>Prostigmata</taxon>
        <taxon>Eupodina</taxon>
        <taxon>Eriophyoidea</taxon>
        <taxon>Phytoptidae</taxon>
        <taxon>Fragariocoptes</taxon>
    </lineage>
</organism>
<evidence type="ECO:0000256" key="3">
    <source>
        <dbReference type="SAM" id="SignalP"/>
    </source>
</evidence>
<dbReference type="InterPro" id="IPR050468">
    <property type="entry name" value="Cuticle_Struct_Prot"/>
</dbReference>
<dbReference type="Proteomes" id="UP000825002">
    <property type="component" value="Unassembled WGS sequence"/>
</dbReference>
<name>A0ABQ7S7G1_9ACAR</name>
<reference evidence="4 5" key="1">
    <citation type="submission" date="2020-10" db="EMBL/GenBank/DDBJ databases">
        <authorList>
            <person name="Klimov P.B."/>
            <person name="Dyachkov S.M."/>
            <person name="Chetverikov P.E."/>
        </authorList>
    </citation>
    <scope>NUCLEOTIDE SEQUENCE [LARGE SCALE GENOMIC DNA]</scope>
    <source>
        <strain evidence="4">BMOC 18-1129-001#AD2665</strain>
        <tissue evidence="4">Entire mites</tissue>
    </source>
</reference>
<feature type="signal peptide" evidence="3">
    <location>
        <begin position="1"/>
        <end position="30"/>
    </location>
</feature>
<gene>
    <name evidence="4" type="ORF">GZH46_02180</name>
</gene>
<dbReference type="PRINTS" id="PR00947">
    <property type="entry name" value="CUTICLE"/>
</dbReference>
<accession>A0ABQ7S7G1</accession>
<dbReference type="PROSITE" id="PS00233">
    <property type="entry name" value="CHIT_BIND_RR_1"/>
    <property type="match status" value="1"/>
</dbReference>
<dbReference type="PROSITE" id="PS51155">
    <property type="entry name" value="CHIT_BIND_RR_2"/>
    <property type="match status" value="1"/>
</dbReference>
<dbReference type="Pfam" id="PF00379">
    <property type="entry name" value="Chitin_bind_4"/>
    <property type="match status" value="1"/>
</dbReference>
<dbReference type="InterPro" id="IPR000618">
    <property type="entry name" value="Insect_cuticle"/>
</dbReference>
<protein>
    <submittedName>
        <fullName evidence="4">Uncharacterized protein</fullName>
    </submittedName>
</protein>
<keyword evidence="3" id="KW-0732">Signal</keyword>
<dbReference type="EMBL" id="JAIFTH010000548">
    <property type="protein sequence ID" value="KAG9509306.1"/>
    <property type="molecule type" value="Genomic_DNA"/>
</dbReference>
<evidence type="ECO:0000313" key="4">
    <source>
        <dbReference type="EMBL" id="KAG9509306.1"/>
    </source>
</evidence>
<evidence type="ECO:0000256" key="2">
    <source>
        <dbReference type="PROSITE-ProRule" id="PRU00497"/>
    </source>
</evidence>
<evidence type="ECO:0000256" key="1">
    <source>
        <dbReference type="ARBA" id="ARBA00022460"/>
    </source>
</evidence>
<feature type="chain" id="PRO_5047480631" evidence="3">
    <location>
        <begin position="31"/>
        <end position="151"/>
    </location>
</feature>
<proteinExistence type="predicted"/>
<dbReference type="PANTHER" id="PTHR10380">
    <property type="entry name" value="CUTICLE PROTEIN"/>
    <property type="match status" value="1"/>
</dbReference>